<dbReference type="Pfam" id="PF18137">
    <property type="entry name" value="WHD_ORC"/>
    <property type="match status" value="1"/>
</dbReference>
<accession>A0AAV2G387</accession>
<evidence type="ECO:0000259" key="8">
    <source>
        <dbReference type="Pfam" id="PF18137"/>
    </source>
</evidence>
<dbReference type="InterPro" id="IPR020795">
    <property type="entry name" value="ORC3"/>
</dbReference>
<feature type="domain" description="Origin recognition complex subunit 3 N-terminal" evidence="7">
    <location>
        <begin position="211"/>
        <end position="501"/>
    </location>
</feature>
<evidence type="ECO:0000256" key="3">
    <source>
        <dbReference type="ARBA" id="ARBA00022705"/>
    </source>
</evidence>
<evidence type="ECO:0000256" key="5">
    <source>
        <dbReference type="ARBA" id="ARBA00023242"/>
    </source>
</evidence>
<evidence type="ECO:0000259" key="7">
    <source>
        <dbReference type="Pfam" id="PF07034"/>
    </source>
</evidence>
<evidence type="ECO:0000256" key="6">
    <source>
        <dbReference type="SAM" id="MobiDB-lite"/>
    </source>
</evidence>
<feature type="region of interest" description="Disordered" evidence="6">
    <location>
        <begin position="824"/>
        <end position="852"/>
    </location>
</feature>
<dbReference type="InterPro" id="IPR027417">
    <property type="entry name" value="P-loop_NTPase"/>
</dbReference>
<feature type="compositionally biased region" description="Basic residues" evidence="6">
    <location>
        <begin position="824"/>
        <end position="842"/>
    </location>
</feature>
<protein>
    <recommendedName>
        <fullName evidence="11">Origin recognition complex subunit 3</fullName>
    </recommendedName>
</protein>
<keyword evidence="4" id="KW-0238">DNA-binding</keyword>
<dbReference type="GO" id="GO:0003688">
    <property type="term" value="F:DNA replication origin binding"/>
    <property type="evidence" value="ECO:0007669"/>
    <property type="project" value="TreeGrafter"/>
</dbReference>
<evidence type="ECO:0000256" key="4">
    <source>
        <dbReference type="ARBA" id="ARBA00023125"/>
    </source>
</evidence>
<dbReference type="CDD" id="cd20704">
    <property type="entry name" value="Orc3"/>
    <property type="match status" value="2"/>
</dbReference>
<organism evidence="9 10">
    <name type="scientific">Linum trigynum</name>
    <dbReference type="NCBI Taxonomy" id="586398"/>
    <lineage>
        <taxon>Eukaryota</taxon>
        <taxon>Viridiplantae</taxon>
        <taxon>Streptophyta</taxon>
        <taxon>Embryophyta</taxon>
        <taxon>Tracheophyta</taxon>
        <taxon>Spermatophyta</taxon>
        <taxon>Magnoliopsida</taxon>
        <taxon>eudicotyledons</taxon>
        <taxon>Gunneridae</taxon>
        <taxon>Pentapetalae</taxon>
        <taxon>rosids</taxon>
        <taxon>fabids</taxon>
        <taxon>Malpighiales</taxon>
        <taxon>Linaceae</taxon>
        <taxon>Linum</taxon>
    </lineage>
</organism>
<dbReference type="GO" id="GO:0005664">
    <property type="term" value="C:nuclear origin of replication recognition complex"/>
    <property type="evidence" value="ECO:0007669"/>
    <property type="project" value="InterPro"/>
</dbReference>
<feature type="region of interest" description="Disordered" evidence="6">
    <location>
        <begin position="1"/>
        <end position="61"/>
    </location>
</feature>
<keyword evidence="3" id="KW-0235">DNA replication</keyword>
<reference evidence="9 10" key="1">
    <citation type="submission" date="2024-04" db="EMBL/GenBank/DDBJ databases">
        <authorList>
            <person name="Fracassetti M."/>
        </authorList>
    </citation>
    <scope>NUCLEOTIDE SEQUENCE [LARGE SCALE GENOMIC DNA]</scope>
</reference>
<proteinExistence type="inferred from homology"/>
<evidence type="ECO:0000313" key="9">
    <source>
        <dbReference type="EMBL" id="CAL1405138.1"/>
    </source>
</evidence>
<evidence type="ECO:0000313" key="10">
    <source>
        <dbReference type="Proteomes" id="UP001497516"/>
    </source>
</evidence>
<keyword evidence="5" id="KW-0539">Nucleus</keyword>
<keyword evidence="10" id="KW-1185">Reference proteome</keyword>
<dbReference type="Proteomes" id="UP001497516">
    <property type="component" value="Chromosome 8"/>
</dbReference>
<dbReference type="InterPro" id="IPR040855">
    <property type="entry name" value="ORC_WH_C"/>
</dbReference>
<evidence type="ECO:0000256" key="1">
    <source>
        <dbReference type="ARBA" id="ARBA00004123"/>
    </source>
</evidence>
<dbReference type="EMBL" id="OZ034821">
    <property type="protein sequence ID" value="CAL1405138.1"/>
    <property type="molecule type" value="Genomic_DNA"/>
</dbReference>
<gene>
    <name evidence="9" type="ORF">LTRI10_LOCUS44944</name>
</gene>
<dbReference type="GO" id="GO:0006270">
    <property type="term" value="P:DNA replication initiation"/>
    <property type="evidence" value="ECO:0007669"/>
    <property type="project" value="TreeGrafter"/>
</dbReference>
<evidence type="ECO:0000256" key="2">
    <source>
        <dbReference type="ARBA" id="ARBA00010977"/>
    </source>
</evidence>
<dbReference type="AlphaFoldDB" id="A0AAV2G387"/>
<feature type="domain" description="Origin recognition complex subunit 3 winged helix C-terminal" evidence="8">
    <location>
        <begin position="757"/>
        <end position="888"/>
    </location>
</feature>
<dbReference type="Gene3D" id="3.40.50.300">
    <property type="entry name" value="P-loop containing nucleotide triphosphate hydrolases"/>
    <property type="match status" value="1"/>
</dbReference>
<name>A0AAV2G387_9ROSI</name>
<comment type="similarity">
    <text evidence="2">Belongs to the ORC3 family.</text>
</comment>
<dbReference type="PANTHER" id="PTHR12748">
    <property type="entry name" value="ORIGIN RECOGNITION COMPLEX SUBUNIT 3"/>
    <property type="match status" value="1"/>
</dbReference>
<comment type="subcellular location">
    <subcellularLocation>
        <location evidence="1">Nucleus</location>
    </subcellularLocation>
</comment>
<sequence length="890" mass="99269">MLLSLVQSLCSSSLSSSSPTFKSKSALPSSKHSETPPSPSSSHKEPKTAVSPFQPRPHPEAITLPFSRLTGSGSIETREVHSAVAFVSARCEWLLDGKQNKGLKLKRKKTESGLVPTHLALGSCHRGGATSGFTVSEFTPAGKLLVPSGSSSKGLHLHCCCCMEPFTILHKASSRKTDKISTGTGKSRTTRRIDLTASLPASTDISDVNAAESNERHYSNMRMEAFEAVWSITESSIKDVLREANATIFSEIHEWVRDSFDTIVSFGVPNFHEATQPFPVVKDATSKKIFTGLVLTRNLEFVDDLMTFEDLKQHLKSQGCHVANLSSVDFSSRNGVGTCLRSLLGQFLTGSLDTADISMLATWYKEQQNNDNPVVIIIDDMERCCASILSEFIHMLSEWVLKVPVILIMGVATTVDAPRNVLPSNALHRLHARKFTFQSLPEKMNYVVETAFLKQSSEFTISHKTAVFMRNYFAHHNGSVTSFIRALKIACAQHFSTQPLCFILHWCLRDEDNEVPQSHTYGLSQERMLKLACDLPSWKSTSNQITQLSGETLLDGLTQLKKLHKTWRMVVLCLYEAIKGENVQLLDLMCEALDPKGPFGSQFDNGSRVLPRDNSMSQKSHSLEKNKSLINRAIRRVKELPANQLLVLMKAWEKHTVDVPELHSEVKALVLSVLKLEEDGESLNQNKVEMTNTRRQALRGNLNAADKNSRVAYEKASNLVDSMVRKYVCPVECVALHEVLCFDSVDKLQAALIGDTRRRIQIDLQEFHAIIRCSCCSKRGSTILPSMPDSSIMYTLAQEHGDVVNVHDWYQSFKSVVLSTHMVSKRGKSRSKQHPPTPKKRKTTNELSEPSEASIQARFCKAIVELQVTGLVRMPNRRRPDYLQRLAFGS</sequence>
<dbReference type="PANTHER" id="PTHR12748:SF0">
    <property type="entry name" value="ORIGIN RECOGNITION COMPLEX SUBUNIT 3"/>
    <property type="match status" value="1"/>
</dbReference>
<evidence type="ECO:0008006" key="11">
    <source>
        <dbReference type="Google" id="ProtNLM"/>
    </source>
</evidence>
<dbReference type="GO" id="GO:0005656">
    <property type="term" value="C:nuclear pre-replicative complex"/>
    <property type="evidence" value="ECO:0007669"/>
    <property type="project" value="TreeGrafter"/>
</dbReference>
<feature type="compositionally biased region" description="Low complexity" evidence="6">
    <location>
        <begin position="1"/>
        <end position="30"/>
    </location>
</feature>
<dbReference type="Pfam" id="PF07034">
    <property type="entry name" value="ORC3_N"/>
    <property type="match status" value="1"/>
</dbReference>
<dbReference type="InterPro" id="IPR045667">
    <property type="entry name" value="ORC3_N"/>
</dbReference>
<dbReference type="GO" id="GO:0031261">
    <property type="term" value="C:DNA replication preinitiation complex"/>
    <property type="evidence" value="ECO:0007669"/>
    <property type="project" value="TreeGrafter"/>
</dbReference>